<evidence type="ECO:0000313" key="2">
    <source>
        <dbReference type="Proteomes" id="UP001064048"/>
    </source>
</evidence>
<accession>A0ACC0JJR6</accession>
<name>A0ACC0JJR6_CHOFU</name>
<evidence type="ECO:0000313" key="1">
    <source>
        <dbReference type="EMBL" id="KAI8424380.1"/>
    </source>
</evidence>
<dbReference type="EMBL" id="CM046104">
    <property type="protein sequence ID" value="KAI8424380.1"/>
    <property type="molecule type" value="Genomic_DNA"/>
</dbReference>
<protein>
    <submittedName>
        <fullName evidence="1">Uncharacterized protein</fullName>
    </submittedName>
</protein>
<gene>
    <name evidence="1" type="ORF">MSG28_002906</name>
</gene>
<organism evidence="1 2">
    <name type="scientific">Choristoneura fumiferana</name>
    <name type="common">Spruce budworm moth</name>
    <name type="synonym">Archips fumiferana</name>
    <dbReference type="NCBI Taxonomy" id="7141"/>
    <lineage>
        <taxon>Eukaryota</taxon>
        <taxon>Metazoa</taxon>
        <taxon>Ecdysozoa</taxon>
        <taxon>Arthropoda</taxon>
        <taxon>Hexapoda</taxon>
        <taxon>Insecta</taxon>
        <taxon>Pterygota</taxon>
        <taxon>Neoptera</taxon>
        <taxon>Endopterygota</taxon>
        <taxon>Lepidoptera</taxon>
        <taxon>Glossata</taxon>
        <taxon>Ditrysia</taxon>
        <taxon>Tortricoidea</taxon>
        <taxon>Tortricidae</taxon>
        <taxon>Tortricinae</taxon>
        <taxon>Choristoneura</taxon>
    </lineage>
</organism>
<comment type="caution">
    <text evidence="1">The sequence shown here is derived from an EMBL/GenBank/DDBJ whole genome shotgun (WGS) entry which is preliminary data.</text>
</comment>
<dbReference type="Proteomes" id="UP001064048">
    <property type="component" value="Chromosome 4"/>
</dbReference>
<sequence length="110" mass="11496">MTLIVQIGQSQSHFEGTRPVVKPSTAILGVDMTMFNFVLLEEKAEYLGQNSFFEFNGFTTGAGAAPLALASRSSRADPLAPAVPPAALSAPRSPLAPQHSAAADSSGRDH</sequence>
<reference evidence="1 2" key="1">
    <citation type="journal article" date="2022" name="Genome Biol. Evol.">
        <title>The Spruce Budworm Genome: Reconstructing the Evolutionary History of Antifreeze Proteins.</title>
        <authorList>
            <person name="Beliveau C."/>
            <person name="Gagne P."/>
            <person name="Picq S."/>
            <person name="Vernygora O."/>
            <person name="Keeling C.I."/>
            <person name="Pinkney K."/>
            <person name="Doucet D."/>
            <person name="Wen F."/>
            <person name="Johnston J.S."/>
            <person name="Maaroufi H."/>
            <person name="Boyle B."/>
            <person name="Laroche J."/>
            <person name="Dewar K."/>
            <person name="Juretic N."/>
            <person name="Blackburn G."/>
            <person name="Nisole A."/>
            <person name="Brunet B."/>
            <person name="Brandao M."/>
            <person name="Lumley L."/>
            <person name="Duan J."/>
            <person name="Quan G."/>
            <person name="Lucarotti C.J."/>
            <person name="Roe A.D."/>
            <person name="Sperling F.A.H."/>
            <person name="Levesque R.C."/>
            <person name="Cusson M."/>
        </authorList>
    </citation>
    <scope>NUCLEOTIDE SEQUENCE [LARGE SCALE GENOMIC DNA]</scope>
    <source>
        <strain evidence="1">Glfc:IPQL:Cfum</strain>
    </source>
</reference>
<keyword evidence="2" id="KW-1185">Reference proteome</keyword>
<proteinExistence type="predicted"/>